<reference evidence="1" key="1">
    <citation type="submission" date="2022-04" db="EMBL/GenBank/DDBJ databases">
        <title>Genome of the entomopathogenic fungus Entomophthora muscae.</title>
        <authorList>
            <person name="Elya C."/>
            <person name="Lovett B.R."/>
            <person name="Lee E."/>
            <person name="Macias A.M."/>
            <person name="Hajek A.E."/>
            <person name="De Bivort B.L."/>
            <person name="Kasson M.T."/>
            <person name="De Fine Licht H.H."/>
            <person name="Stajich J.E."/>
        </authorList>
    </citation>
    <scope>NUCLEOTIDE SEQUENCE</scope>
    <source>
        <strain evidence="1">Berkeley</strain>
    </source>
</reference>
<dbReference type="EMBL" id="QTSX02002153">
    <property type="protein sequence ID" value="KAJ9078305.1"/>
    <property type="molecule type" value="Genomic_DNA"/>
</dbReference>
<evidence type="ECO:0000313" key="2">
    <source>
        <dbReference type="Proteomes" id="UP001165960"/>
    </source>
</evidence>
<comment type="caution">
    <text evidence="1">The sequence shown here is derived from an EMBL/GenBank/DDBJ whole genome shotgun (WGS) entry which is preliminary data.</text>
</comment>
<sequence>MEIIKDSEPIPHSLTIATVLAILFTILLFMTLLLFWYHHYKLNLKQCEDYHRQHKEHLRTLIIESPHNITSIQSGLTLTNHMSYNFDTKLHLPTINQQFSIQEPPPAQCN</sequence>
<keyword evidence="2" id="KW-1185">Reference proteome</keyword>
<protein>
    <submittedName>
        <fullName evidence="1">Uncharacterized protein</fullName>
    </submittedName>
</protein>
<proteinExistence type="predicted"/>
<evidence type="ECO:0000313" key="1">
    <source>
        <dbReference type="EMBL" id="KAJ9078305.1"/>
    </source>
</evidence>
<organism evidence="1 2">
    <name type="scientific">Entomophthora muscae</name>
    <dbReference type="NCBI Taxonomy" id="34485"/>
    <lineage>
        <taxon>Eukaryota</taxon>
        <taxon>Fungi</taxon>
        <taxon>Fungi incertae sedis</taxon>
        <taxon>Zoopagomycota</taxon>
        <taxon>Entomophthoromycotina</taxon>
        <taxon>Entomophthoromycetes</taxon>
        <taxon>Entomophthorales</taxon>
        <taxon>Entomophthoraceae</taxon>
        <taxon>Entomophthora</taxon>
    </lineage>
</organism>
<gene>
    <name evidence="1" type="ORF">DSO57_1007859</name>
</gene>
<dbReference type="Proteomes" id="UP001165960">
    <property type="component" value="Unassembled WGS sequence"/>
</dbReference>
<name>A0ACC2TUV8_9FUNG</name>
<accession>A0ACC2TUV8</accession>